<accession>A0ABU7HQG4</accession>
<dbReference type="SMART" id="SM00671">
    <property type="entry name" value="SEL1"/>
    <property type="match status" value="2"/>
</dbReference>
<organism evidence="2 3">
    <name type="scientific">Pseudomonas ulcerans</name>
    <dbReference type="NCBI Taxonomy" id="3115852"/>
    <lineage>
        <taxon>Bacteria</taxon>
        <taxon>Pseudomonadati</taxon>
        <taxon>Pseudomonadota</taxon>
        <taxon>Gammaproteobacteria</taxon>
        <taxon>Pseudomonadales</taxon>
        <taxon>Pseudomonadaceae</taxon>
        <taxon>Pseudomonas</taxon>
    </lineage>
</organism>
<dbReference type="InterPro" id="IPR011990">
    <property type="entry name" value="TPR-like_helical_dom_sf"/>
</dbReference>
<reference evidence="2 3" key="1">
    <citation type="submission" date="2024-01" db="EMBL/GenBank/DDBJ databases">
        <title>Unpublished Manusciprt.</title>
        <authorList>
            <person name="Duman M."/>
            <person name="Valdes E.G."/>
            <person name="Ajmi N."/>
            <person name="Altun S."/>
            <person name="Saticioglu I.B."/>
        </authorList>
    </citation>
    <scope>NUCLEOTIDE SEQUENCE [LARGE SCALE GENOMIC DNA]</scope>
    <source>
        <strain evidence="2 3">148P</strain>
    </source>
</reference>
<protein>
    <submittedName>
        <fullName evidence="2">DUF6396 domain-containing protein</fullName>
    </submittedName>
</protein>
<dbReference type="InterPro" id="IPR045653">
    <property type="entry name" value="DUF6396"/>
</dbReference>
<sequence length="396" mass="44971">MNGMEKTDKKIDFNCRSERFPVVSPESDVLYLYARWLQKNNILRMDLNVNSNIERLYRVAAEHGHSKANVNLQNGSIRGELNLRGSEHLRFSESLIEAGVASGYNFIAIFLDHGFAGLEKNEELALRYYRKAADEGSSSAQEYVANKIYPINVAPDVAMKMRLCAAGQGNGNAAVAAAIRYQGLKDYDSALKYSQIGVAAGDESSAYGLWQAFRNPDPNDELNYLGQQEDLERAQRYEKIWEILANYSYANPKVPEINEIVPLPPAKLPPWDGKLQWLEERLANVPPPKPEEWLIEKLAKEKGLDPATGRPMPGSPAFKAEYFPADTCNSSDPCPQEGYWKVMWPERWVRNEEVIQHFNEGDLMPHPEGNYYLHRIWPLPRKLVRGPIYVKWGLLG</sequence>
<proteinExistence type="predicted"/>
<dbReference type="Pfam" id="PF19933">
    <property type="entry name" value="DUF6396"/>
    <property type="match status" value="1"/>
</dbReference>
<dbReference type="RefSeq" id="WP_330074573.1">
    <property type="nucleotide sequence ID" value="NZ_JAZDQJ010000009.1"/>
</dbReference>
<dbReference type="Gene3D" id="1.25.40.10">
    <property type="entry name" value="Tetratricopeptide repeat domain"/>
    <property type="match status" value="1"/>
</dbReference>
<keyword evidence="3" id="KW-1185">Reference proteome</keyword>
<evidence type="ECO:0000259" key="1">
    <source>
        <dbReference type="Pfam" id="PF19933"/>
    </source>
</evidence>
<feature type="domain" description="DUF6396" evidence="1">
    <location>
        <begin position="205"/>
        <end position="312"/>
    </location>
</feature>
<comment type="caution">
    <text evidence="2">The sequence shown here is derived from an EMBL/GenBank/DDBJ whole genome shotgun (WGS) entry which is preliminary data.</text>
</comment>
<evidence type="ECO:0000313" key="3">
    <source>
        <dbReference type="Proteomes" id="UP001335100"/>
    </source>
</evidence>
<dbReference type="SUPFAM" id="SSF81901">
    <property type="entry name" value="HCP-like"/>
    <property type="match status" value="1"/>
</dbReference>
<evidence type="ECO:0000313" key="2">
    <source>
        <dbReference type="EMBL" id="MEE1933749.1"/>
    </source>
</evidence>
<dbReference type="Proteomes" id="UP001335100">
    <property type="component" value="Unassembled WGS sequence"/>
</dbReference>
<gene>
    <name evidence="2" type="ORF">V0R50_11000</name>
</gene>
<dbReference type="InterPro" id="IPR006597">
    <property type="entry name" value="Sel1-like"/>
</dbReference>
<name>A0ABU7HQG4_9PSED</name>
<dbReference type="EMBL" id="JAZDQJ010000009">
    <property type="protein sequence ID" value="MEE1933749.1"/>
    <property type="molecule type" value="Genomic_DNA"/>
</dbReference>